<name>A0A1V2IHK9_9ACTN</name>
<organism evidence="8 9">
    <name type="scientific">Pseudofrankia asymbiotica</name>
    <dbReference type="NCBI Taxonomy" id="1834516"/>
    <lineage>
        <taxon>Bacteria</taxon>
        <taxon>Bacillati</taxon>
        <taxon>Actinomycetota</taxon>
        <taxon>Actinomycetes</taxon>
        <taxon>Frankiales</taxon>
        <taxon>Frankiaceae</taxon>
        <taxon>Pseudofrankia</taxon>
    </lineage>
</organism>
<dbReference type="Gene3D" id="3.40.462.20">
    <property type="match status" value="1"/>
</dbReference>
<dbReference type="PANTHER" id="PTHR42973">
    <property type="entry name" value="BINDING OXIDOREDUCTASE, PUTATIVE (AFU_ORTHOLOGUE AFUA_1G17690)-RELATED"/>
    <property type="match status" value="1"/>
</dbReference>
<feature type="compositionally biased region" description="Low complexity" evidence="6">
    <location>
        <begin position="457"/>
        <end position="477"/>
    </location>
</feature>
<dbReference type="InterPro" id="IPR036318">
    <property type="entry name" value="FAD-bd_PCMH-like_sf"/>
</dbReference>
<feature type="compositionally biased region" description="Polar residues" evidence="6">
    <location>
        <begin position="478"/>
        <end position="489"/>
    </location>
</feature>
<protein>
    <submittedName>
        <fullName evidence="8">FAD-linked oxidase</fullName>
    </submittedName>
</protein>
<reference evidence="9" key="1">
    <citation type="submission" date="2016-10" db="EMBL/GenBank/DDBJ databases">
        <title>Frankia sp. NRRL B-16386 Genome sequencing.</title>
        <authorList>
            <person name="Ghodhbane-Gtari F."/>
            <person name="Swanson E."/>
            <person name="Gueddou A."/>
            <person name="Hezbri K."/>
            <person name="Ktari K."/>
            <person name="Nouioui I."/>
            <person name="Morris K."/>
            <person name="Simpson S."/>
            <person name="Abebe-Akele F."/>
            <person name="Thomas K."/>
            <person name="Gtari M."/>
            <person name="Tisa L.S."/>
        </authorList>
    </citation>
    <scope>NUCLEOTIDE SEQUENCE [LARGE SCALE GENOMIC DNA]</scope>
    <source>
        <strain evidence="9">NRRL B-16386</strain>
    </source>
</reference>
<dbReference type="GO" id="GO:0016491">
    <property type="term" value="F:oxidoreductase activity"/>
    <property type="evidence" value="ECO:0007669"/>
    <property type="project" value="UniProtKB-KW"/>
</dbReference>
<comment type="similarity">
    <text evidence="2">Belongs to the oxygen-dependent FAD-linked oxidoreductase family.</text>
</comment>
<keyword evidence="9" id="KW-1185">Reference proteome</keyword>
<dbReference type="Proteomes" id="UP000188929">
    <property type="component" value="Unassembled WGS sequence"/>
</dbReference>
<evidence type="ECO:0000256" key="4">
    <source>
        <dbReference type="ARBA" id="ARBA00022827"/>
    </source>
</evidence>
<dbReference type="PANTHER" id="PTHR42973:SF39">
    <property type="entry name" value="FAD-BINDING PCMH-TYPE DOMAIN-CONTAINING PROTEIN"/>
    <property type="match status" value="1"/>
</dbReference>
<evidence type="ECO:0000256" key="3">
    <source>
        <dbReference type="ARBA" id="ARBA00022630"/>
    </source>
</evidence>
<comment type="caution">
    <text evidence="8">The sequence shown here is derived from an EMBL/GenBank/DDBJ whole genome shotgun (WGS) entry which is preliminary data.</text>
</comment>
<comment type="cofactor">
    <cofactor evidence="1">
        <name>FAD</name>
        <dbReference type="ChEBI" id="CHEBI:57692"/>
    </cofactor>
</comment>
<dbReference type="InterPro" id="IPR016166">
    <property type="entry name" value="FAD-bd_PCMH"/>
</dbReference>
<dbReference type="InterPro" id="IPR006094">
    <property type="entry name" value="Oxid_FAD_bind_N"/>
</dbReference>
<dbReference type="PROSITE" id="PS51387">
    <property type="entry name" value="FAD_PCMH"/>
    <property type="match status" value="1"/>
</dbReference>
<feature type="domain" description="FAD-binding PCMH-type" evidence="7">
    <location>
        <begin position="41"/>
        <end position="211"/>
    </location>
</feature>
<evidence type="ECO:0000256" key="1">
    <source>
        <dbReference type="ARBA" id="ARBA00001974"/>
    </source>
</evidence>
<dbReference type="InterPro" id="IPR016167">
    <property type="entry name" value="FAD-bd_PCMH_sub1"/>
</dbReference>
<dbReference type="Gene3D" id="3.30.465.10">
    <property type="match status" value="1"/>
</dbReference>
<evidence type="ECO:0000256" key="5">
    <source>
        <dbReference type="ARBA" id="ARBA00023002"/>
    </source>
</evidence>
<dbReference type="Pfam" id="PF01565">
    <property type="entry name" value="FAD_binding_4"/>
    <property type="match status" value="1"/>
</dbReference>
<evidence type="ECO:0000256" key="2">
    <source>
        <dbReference type="ARBA" id="ARBA00005466"/>
    </source>
</evidence>
<dbReference type="RefSeq" id="WP_241834546.1">
    <property type="nucleotide sequence ID" value="NZ_MOMC01000010.1"/>
</dbReference>
<dbReference type="InterPro" id="IPR016169">
    <property type="entry name" value="FAD-bd_PCMH_sub2"/>
</dbReference>
<evidence type="ECO:0000313" key="9">
    <source>
        <dbReference type="Proteomes" id="UP000188929"/>
    </source>
</evidence>
<feature type="region of interest" description="Disordered" evidence="6">
    <location>
        <begin position="451"/>
        <end position="489"/>
    </location>
</feature>
<dbReference type="EMBL" id="MOMC01000010">
    <property type="protein sequence ID" value="ONH32409.1"/>
    <property type="molecule type" value="Genomic_DNA"/>
</dbReference>
<dbReference type="Pfam" id="PF08031">
    <property type="entry name" value="BBE"/>
    <property type="match status" value="1"/>
</dbReference>
<dbReference type="InterPro" id="IPR006093">
    <property type="entry name" value="Oxy_OxRdtase_FAD_BS"/>
</dbReference>
<accession>A0A1V2IHK9</accession>
<proteinExistence type="inferred from homology"/>
<sequence length="489" mass="51708">MTTSTLHRDPPDALRRHFRGTVLRPGEEGYAEARQVWNGAVDRRPALIARCAGTDDVQAAIRFARERDLPIAVRGGGHSVLGYGVCDGGIVIDLSQLKAVSVDPAGRAVRAAGGLTWAEFDLATQRHGLATTGGSVSSTGIGGVTLGGGFGHLMRRHGLTVDNLLAADLVTADGDRLRVDATTEPELLWGLRGGGGNFGVVTAFEYGLHPVGPVVLGGPVFWPLDQAPRVLRFLRAFAPTAPDELSVAIVAMLAPPMPFLPAERYGTPVLGLLPVWCGDLAEGAAALAPLRAVGTPIGDLVRPVPYRALQSLLDVSASPGNGSYWRSHRLRYLSDTAIDVVVDLVASITSPLSLLNGWMIGGAVSRVGADATAVGPRDPGFELRMIANWRPGDPDPERHLAWAREGWARLRPDSAGQFATFLSDEGPAGIEAAYGDRLGRLTALKDRLDPSNVFRLNPNIPTSDPNTPTSDPNTPTSELTIPTSEGVSR</sequence>
<evidence type="ECO:0000313" key="8">
    <source>
        <dbReference type="EMBL" id="ONH32409.1"/>
    </source>
</evidence>
<keyword evidence="5" id="KW-0560">Oxidoreductase</keyword>
<keyword evidence="3" id="KW-0285">Flavoprotein</keyword>
<keyword evidence="4" id="KW-0274">FAD</keyword>
<dbReference type="InterPro" id="IPR050416">
    <property type="entry name" value="FAD-linked_Oxidoreductase"/>
</dbReference>
<dbReference type="Gene3D" id="3.30.43.10">
    <property type="entry name" value="Uridine Diphospho-n-acetylenolpyruvylglucosamine Reductase, domain 2"/>
    <property type="match status" value="1"/>
</dbReference>
<dbReference type="InterPro" id="IPR012951">
    <property type="entry name" value="BBE"/>
</dbReference>
<evidence type="ECO:0000259" key="7">
    <source>
        <dbReference type="PROSITE" id="PS51387"/>
    </source>
</evidence>
<dbReference type="PROSITE" id="PS00862">
    <property type="entry name" value="OX2_COVAL_FAD"/>
    <property type="match status" value="1"/>
</dbReference>
<dbReference type="SUPFAM" id="SSF56176">
    <property type="entry name" value="FAD-binding/transporter-associated domain-like"/>
    <property type="match status" value="1"/>
</dbReference>
<dbReference type="STRING" id="1834516.BL253_05075"/>
<gene>
    <name evidence="8" type="ORF">BL253_05075</name>
</gene>
<dbReference type="GO" id="GO:0071949">
    <property type="term" value="F:FAD binding"/>
    <property type="evidence" value="ECO:0007669"/>
    <property type="project" value="InterPro"/>
</dbReference>
<dbReference type="AlphaFoldDB" id="A0A1V2IHK9"/>
<evidence type="ECO:0000256" key="6">
    <source>
        <dbReference type="SAM" id="MobiDB-lite"/>
    </source>
</evidence>